<dbReference type="GO" id="GO:0046872">
    <property type="term" value="F:metal ion binding"/>
    <property type="evidence" value="ECO:0007669"/>
    <property type="project" value="UniProtKB-KW"/>
</dbReference>
<keyword evidence="4" id="KW-1185">Reference proteome</keyword>
<protein>
    <recommendedName>
        <fullName evidence="2">Fe2OG dioxygenase domain-containing protein</fullName>
    </recommendedName>
</protein>
<dbReference type="GO" id="GO:0016491">
    <property type="term" value="F:oxidoreductase activity"/>
    <property type="evidence" value="ECO:0007669"/>
    <property type="project" value="UniProtKB-KW"/>
</dbReference>
<keyword evidence="1" id="KW-0479">Metal-binding</keyword>
<accession>A0A6I3KP82</accession>
<organism evidence="3 4">
    <name type="scientific">Nocardia aurantiaca</name>
    <dbReference type="NCBI Taxonomy" id="2675850"/>
    <lineage>
        <taxon>Bacteria</taxon>
        <taxon>Bacillati</taxon>
        <taxon>Actinomycetota</taxon>
        <taxon>Actinomycetes</taxon>
        <taxon>Mycobacteriales</taxon>
        <taxon>Nocardiaceae</taxon>
        <taxon>Nocardia</taxon>
    </lineage>
</organism>
<dbReference type="InterPro" id="IPR005123">
    <property type="entry name" value="Oxoglu/Fe-dep_dioxygenase_dom"/>
</dbReference>
<evidence type="ECO:0000313" key="4">
    <source>
        <dbReference type="Proteomes" id="UP000432464"/>
    </source>
</evidence>
<comment type="similarity">
    <text evidence="1">Belongs to the iron/ascorbate-dependent oxidoreductase family.</text>
</comment>
<feature type="domain" description="Fe2OG dioxygenase" evidence="2">
    <location>
        <begin position="117"/>
        <end position="225"/>
    </location>
</feature>
<dbReference type="AlphaFoldDB" id="A0A6I3KP82"/>
<gene>
    <name evidence="3" type="ORF">GLP40_06295</name>
</gene>
<evidence type="ECO:0000313" key="3">
    <source>
        <dbReference type="EMBL" id="MTE12393.1"/>
    </source>
</evidence>
<dbReference type="SUPFAM" id="SSF51197">
    <property type="entry name" value="Clavaminate synthase-like"/>
    <property type="match status" value="1"/>
</dbReference>
<dbReference type="InterPro" id="IPR056470">
    <property type="entry name" value="BesD/HalB-like"/>
</dbReference>
<reference evidence="3 4" key="1">
    <citation type="submission" date="2019-11" db="EMBL/GenBank/DDBJ databases">
        <title>Nocardia sp. nov. CT2-14 isolated from soil.</title>
        <authorList>
            <person name="Kanchanasin P."/>
            <person name="Tanasupawat S."/>
            <person name="Yuki M."/>
            <person name="Kudo T."/>
        </authorList>
    </citation>
    <scope>NUCLEOTIDE SEQUENCE [LARGE SCALE GENOMIC DNA]</scope>
    <source>
        <strain evidence="3 4">CT2-14</strain>
    </source>
</reference>
<dbReference type="Proteomes" id="UP000432464">
    <property type="component" value="Unassembled WGS sequence"/>
</dbReference>
<name>A0A6I3KP82_9NOCA</name>
<dbReference type="RefSeq" id="WP_154786928.1">
    <property type="nucleotide sequence ID" value="NZ_WMBB01000003.1"/>
</dbReference>
<dbReference type="EMBL" id="WMBB01000003">
    <property type="protein sequence ID" value="MTE12393.1"/>
    <property type="molecule type" value="Genomic_DNA"/>
</dbReference>
<sequence length="242" mass="27150">MDPAAGGAMTREVDGIVDLDRYPLDRRSVARLREVIERAQADFLVSGVTVLPEFLRPAVVTEMAADVLSDGLGDAMRFEYTVACDRIPDSSPLKALYRWEPLREFVSHLVGEQAYRSADELGAMTVQIHENGDVQDWHYDMSDYTVMLHIVAPQRGGALEYIPLPGAFIERGGGLPMRHRHMVKMLPTVPGTLVLHAGRRSRHRVTPVQGEIPRVSVHMAFNARPGQRLNAHVRRHLFGREE</sequence>
<keyword evidence="1" id="KW-0560">Oxidoreductase</keyword>
<keyword evidence="1" id="KW-0408">Iron</keyword>
<evidence type="ECO:0000256" key="1">
    <source>
        <dbReference type="RuleBase" id="RU003682"/>
    </source>
</evidence>
<dbReference type="PROSITE" id="PS51471">
    <property type="entry name" value="FE2OG_OXY"/>
    <property type="match status" value="1"/>
</dbReference>
<proteinExistence type="inferred from homology"/>
<dbReference type="Pfam" id="PF23169">
    <property type="entry name" value="HalD"/>
    <property type="match status" value="1"/>
</dbReference>
<comment type="caution">
    <text evidence="3">The sequence shown here is derived from an EMBL/GenBank/DDBJ whole genome shotgun (WGS) entry which is preliminary data.</text>
</comment>
<evidence type="ECO:0000259" key="2">
    <source>
        <dbReference type="PROSITE" id="PS51471"/>
    </source>
</evidence>
<dbReference type="Gene3D" id="2.60.120.620">
    <property type="entry name" value="q2cbj1_9rhob like domain"/>
    <property type="match status" value="1"/>
</dbReference>